<gene>
    <name evidence="4" type="ORF">OW255_16930</name>
</gene>
<dbReference type="InterPro" id="IPR011109">
    <property type="entry name" value="DNA_bind_recombinase_dom"/>
</dbReference>
<feature type="domain" description="Recombinase" evidence="3">
    <location>
        <begin position="159"/>
        <end position="320"/>
    </location>
</feature>
<dbReference type="PROSITE" id="PS51737">
    <property type="entry name" value="RECOMBINASE_DNA_BIND"/>
    <property type="match status" value="1"/>
</dbReference>
<dbReference type="InterPro" id="IPR038109">
    <property type="entry name" value="DNA_bind_recomb_sf"/>
</dbReference>
<keyword evidence="5" id="KW-1185">Reference proteome</keyword>
<dbReference type="Pfam" id="PF07508">
    <property type="entry name" value="Recombinase"/>
    <property type="match status" value="1"/>
</dbReference>
<feature type="coiled-coil region" evidence="1">
    <location>
        <begin position="461"/>
        <end position="488"/>
    </location>
</feature>
<dbReference type="PANTHER" id="PTHR30461:SF23">
    <property type="entry name" value="DNA RECOMBINASE-RELATED"/>
    <property type="match status" value="1"/>
</dbReference>
<dbReference type="PANTHER" id="PTHR30461">
    <property type="entry name" value="DNA-INVERTASE FROM LAMBDOID PROPHAGE"/>
    <property type="match status" value="1"/>
</dbReference>
<dbReference type="InterPro" id="IPR006119">
    <property type="entry name" value="Resolv_N"/>
</dbReference>
<dbReference type="InterPro" id="IPR025827">
    <property type="entry name" value="Zn_ribbon_recom_dom"/>
</dbReference>
<organism evidence="4 5">
    <name type="scientific">Lacrimispora xylanolytica</name>
    <dbReference type="NCBI Taxonomy" id="29375"/>
    <lineage>
        <taxon>Bacteria</taxon>
        <taxon>Bacillati</taxon>
        <taxon>Bacillota</taxon>
        <taxon>Clostridia</taxon>
        <taxon>Lachnospirales</taxon>
        <taxon>Lachnospiraceae</taxon>
        <taxon>Lacrimispora</taxon>
    </lineage>
</organism>
<feature type="domain" description="Resolvase/invertase-type recombinase catalytic" evidence="2">
    <location>
        <begin position="2"/>
        <end position="151"/>
    </location>
</feature>
<dbReference type="InterPro" id="IPR036162">
    <property type="entry name" value="Resolvase-like_N_sf"/>
</dbReference>
<keyword evidence="1" id="KW-0175">Coiled coil</keyword>
<dbReference type="Pfam" id="PF13408">
    <property type="entry name" value="Zn_ribbon_recom"/>
    <property type="match status" value="1"/>
</dbReference>
<evidence type="ECO:0000256" key="1">
    <source>
        <dbReference type="SAM" id="Coils"/>
    </source>
</evidence>
<dbReference type="Gene3D" id="3.40.50.1390">
    <property type="entry name" value="Resolvase, N-terminal catalytic domain"/>
    <property type="match status" value="1"/>
</dbReference>
<dbReference type="PROSITE" id="PS51736">
    <property type="entry name" value="RECOMBINASES_3"/>
    <property type="match status" value="1"/>
</dbReference>
<name>A0ABY7ACF7_9FIRM</name>
<dbReference type="RefSeq" id="WP_268114741.1">
    <property type="nucleotide sequence ID" value="NZ_CP113524.1"/>
</dbReference>
<dbReference type="Proteomes" id="UP001163115">
    <property type="component" value="Chromosome"/>
</dbReference>
<proteinExistence type="predicted"/>
<protein>
    <submittedName>
        <fullName evidence="4">Recombinase family protein</fullName>
    </submittedName>
</protein>
<dbReference type="EMBL" id="CP113524">
    <property type="protein sequence ID" value="WAJ23233.1"/>
    <property type="molecule type" value="Genomic_DNA"/>
</dbReference>
<accession>A0ABY7ACF7</accession>
<dbReference type="Pfam" id="PF00239">
    <property type="entry name" value="Resolvase"/>
    <property type="match status" value="1"/>
</dbReference>
<evidence type="ECO:0000313" key="4">
    <source>
        <dbReference type="EMBL" id="WAJ23233.1"/>
    </source>
</evidence>
<evidence type="ECO:0000259" key="3">
    <source>
        <dbReference type="PROSITE" id="PS51737"/>
    </source>
</evidence>
<dbReference type="SMART" id="SM00857">
    <property type="entry name" value="Resolvase"/>
    <property type="match status" value="1"/>
</dbReference>
<evidence type="ECO:0000259" key="2">
    <source>
        <dbReference type="PROSITE" id="PS51736"/>
    </source>
</evidence>
<evidence type="ECO:0000313" key="5">
    <source>
        <dbReference type="Proteomes" id="UP001163115"/>
    </source>
</evidence>
<sequence>MNIFIYSRKSVYTGKGESVENQVEMCKEYISDKLPNAKQAEISIYEDEGFSAKNTNRPQFQQMLKDLKRIRPQYVICYRLDRISRNVSDFSSLIEELNHQNISFICIREEFDTSKPMGKAMMYIASVFAQLERETIAERVRDNMLLLARTGRWLGGTTPLGYTSEKLQEVVLDGKLKTACKLKENPGELSIVSSIYEKFLELCSVSGVSKYLIREGIGTRNGNMFSLPGIKEILQNPVYCIADEEAWDFFRKHHADICFERPDCSNRYGLLSYNKRDYRKKSAPRQEMDQWIVAMGKHKGVVSGKKWVTVQEILKSNIPTGKKPSIMHNSYSLLSGTIYCSQCNSRMFAKQRRSKERISDERSQKSYDYICNSKLRAGTDLCNCFNLNGRQADNMVFESLLPYMNENKNIFLLLDKLKREIQKQIEKDPCKVIEDKIKKNTGEINNLIRTLSHDNLGEAFISRVNEKISELEGEITSLLEEQSRLKNKAGSYEESSLKINQASHDLISVRRIYRIMTLEEKRTLIKLMVQKIVWDGKKLHVYIDQ</sequence>
<dbReference type="CDD" id="cd03768">
    <property type="entry name" value="SR_ResInv"/>
    <property type="match status" value="1"/>
</dbReference>
<dbReference type="Gene3D" id="3.90.1750.20">
    <property type="entry name" value="Putative Large Serine Recombinase, Chain B, Domain 2"/>
    <property type="match status" value="1"/>
</dbReference>
<dbReference type="InterPro" id="IPR050639">
    <property type="entry name" value="SSR_resolvase"/>
</dbReference>
<dbReference type="SUPFAM" id="SSF53041">
    <property type="entry name" value="Resolvase-like"/>
    <property type="match status" value="1"/>
</dbReference>
<reference evidence="4" key="1">
    <citation type="submission" date="2022-11" db="EMBL/GenBank/DDBJ databases">
        <title>Lacrimispora xylanolytica sy1, complete genome.</title>
        <authorList>
            <person name="Choi S."/>
        </authorList>
    </citation>
    <scope>NUCLEOTIDE SEQUENCE</scope>
    <source>
        <strain evidence="4">Sy1</strain>
    </source>
</reference>